<sequence>MPNNFVREGEDRFGELQSLTRGIVLSHPEISEGNVILNSLNNKIGLKLVDAFKKNSIKIKSISDLIK</sequence>
<protein>
    <submittedName>
        <fullName evidence="1">Uncharacterized protein</fullName>
    </submittedName>
</protein>
<organism evidence="1 2">
    <name type="scientific">Fulvivirga marina</name>
    <dbReference type="NCBI Taxonomy" id="2494733"/>
    <lineage>
        <taxon>Bacteria</taxon>
        <taxon>Pseudomonadati</taxon>
        <taxon>Bacteroidota</taxon>
        <taxon>Cytophagia</taxon>
        <taxon>Cytophagales</taxon>
        <taxon>Fulvivirgaceae</taxon>
        <taxon>Fulvivirga</taxon>
    </lineage>
</organism>
<proteinExistence type="predicted"/>
<evidence type="ECO:0000313" key="1">
    <source>
        <dbReference type="EMBL" id="MBL6448687.1"/>
    </source>
</evidence>
<gene>
    <name evidence="1" type="ORF">JMN32_20410</name>
</gene>
<dbReference type="AlphaFoldDB" id="A0A937G123"/>
<keyword evidence="2" id="KW-1185">Reference proteome</keyword>
<name>A0A937G123_9BACT</name>
<comment type="caution">
    <text evidence="1">The sequence shown here is derived from an EMBL/GenBank/DDBJ whole genome shotgun (WGS) entry which is preliminary data.</text>
</comment>
<dbReference type="Proteomes" id="UP000614216">
    <property type="component" value="Unassembled WGS sequence"/>
</dbReference>
<dbReference type="EMBL" id="JAEUGD010000064">
    <property type="protein sequence ID" value="MBL6448687.1"/>
    <property type="molecule type" value="Genomic_DNA"/>
</dbReference>
<evidence type="ECO:0000313" key="2">
    <source>
        <dbReference type="Proteomes" id="UP000614216"/>
    </source>
</evidence>
<reference evidence="1" key="1">
    <citation type="submission" date="2021-01" db="EMBL/GenBank/DDBJ databases">
        <title>Fulvivirga kasyanovii gen. nov., sp nov., a novel member of the phylum Bacteroidetes isolated from seawater in a mussel farm.</title>
        <authorList>
            <person name="Zhao L.-H."/>
            <person name="Wang Z.-J."/>
        </authorList>
    </citation>
    <scope>NUCLEOTIDE SEQUENCE</scope>
    <source>
        <strain evidence="1">29W222</strain>
    </source>
</reference>
<accession>A0A937G123</accession>
<dbReference type="RefSeq" id="WP_202858222.1">
    <property type="nucleotide sequence ID" value="NZ_JAEUGD010000064.1"/>
</dbReference>